<sequence length="115" mass="12421">MSINATSSFRPASIPSLVWSPQASSLMPQPSVVSYNTILSGYFKFGLVSEAIKLFDGTSQRDCHSWNIVLSGPDGFTYSIVIPCCDLGFGQPVHADIVKVCSNLDAFLGTDVIRM</sequence>
<evidence type="ECO:0000256" key="2">
    <source>
        <dbReference type="PROSITE-ProRule" id="PRU00708"/>
    </source>
</evidence>
<dbReference type="Proteomes" id="UP001227230">
    <property type="component" value="Chromosome 6"/>
</dbReference>
<dbReference type="EMBL" id="CP126653">
    <property type="protein sequence ID" value="WJZ89693.1"/>
    <property type="molecule type" value="Genomic_DNA"/>
</dbReference>
<reference evidence="3 4" key="1">
    <citation type="journal article" date="2023" name="Hortic Res">
        <title>The complete reference genome for grapevine (Vitis vinifera L.) genetics and breeding.</title>
        <authorList>
            <person name="Shi X."/>
            <person name="Cao S."/>
            <person name="Wang X."/>
            <person name="Huang S."/>
            <person name="Wang Y."/>
            <person name="Liu Z."/>
            <person name="Liu W."/>
            <person name="Leng X."/>
            <person name="Peng Y."/>
            <person name="Wang N."/>
            <person name="Wang Y."/>
            <person name="Ma Z."/>
            <person name="Xu X."/>
            <person name="Zhang F."/>
            <person name="Xue H."/>
            <person name="Zhong H."/>
            <person name="Wang Y."/>
            <person name="Zhang K."/>
            <person name="Velt A."/>
            <person name="Avia K."/>
            <person name="Holtgrawe D."/>
            <person name="Grimplet J."/>
            <person name="Matus J.T."/>
            <person name="Ware D."/>
            <person name="Wu X."/>
            <person name="Wang H."/>
            <person name="Liu C."/>
            <person name="Fang Y."/>
            <person name="Rustenholz C."/>
            <person name="Cheng Z."/>
            <person name="Xiao H."/>
            <person name="Zhou Y."/>
        </authorList>
    </citation>
    <scope>NUCLEOTIDE SEQUENCE [LARGE SCALE GENOMIC DNA]</scope>
    <source>
        <strain evidence="4">cv. Pinot noir / PN40024</strain>
        <tissue evidence="3">Leaf</tissue>
    </source>
</reference>
<feature type="repeat" description="PPR" evidence="2">
    <location>
        <begin position="31"/>
        <end position="65"/>
    </location>
</feature>
<name>A0ABY9C4Q9_VITVI</name>
<keyword evidence="1" id="KW-0677">Repeat</keyword>
<dbReference type="Pfam" id="PF13041">
    <property type="entry name" value="PPR_2"/>
    <property type="match status" value="1"/>
</dbReference>
<proteinExistence type="predicted"/>
<dbReference type="InterPro" id="IPR002885">
    <property type="entry name" value="PPR_rpt"/>
</dbReference>
<dbReference type="PROSITE" id="PS51375">
    <property type="entry name" value="PPR"/>
    <property type="match status" value="1"/>
</dbReference>
<dbReference type="NCBIfam" id="TIGR00756">
    <property type="entry name" value="PPR"/>
    <property type="match status" value="1"/>
</dbReference>
<dbReference type="Gene3D" id="1.25.40.10">
    <property type="entry name" value="Tetratricopeptide repeat domain"/>
    <property type="match status" value="1"/>
</dbReference>
<protein>
    <recommendedName>
        <fullName evidence="5">Pentatricopeptide repeat-containing protein</fullName>
    </recommendedName>
</protein>
<accession>A0ABY9C4Q9</accession>
<evidence type="ECO:0000256" key="1">
    <source>
        <dbReference type="ARBA" id="ARBA00022737"/>
    </source>
</evidence>
<gene>
    <name evidence="3" type="ORF">VitviT2T_008893</name>
</gene>
<evidence type="ECO:0008006" key="5">
    <source>
        <dbReference type="Google" id="ProtNLM"/>
    </source>
</evidence>
<dbReference type="InterPro" id="IPR011990">
    <property type="entry name" value="TPR-like_helical_dom_sf"/>
</dbReference>
<keyword evidence="4" id="KW-1185">Reference proteome</keyword>
<evidence type="ECO:0000313" key="4">
    <source>
        <dbReference type="Proteomes" id="UP001227230"/>
    </source>
</evidence>
<organism evidence="3 4">
    <name type="scientific">Vitis vinifera</name>
    <name type="common">Grape</name>
    <dbReference type="NCBI Taxonomy" id="29760"/>
    <lineage>
        <taxon>Eukaryota</taxon>
        <taxon>Viridiplantae</taxon>
        <taxon>Streptophyta</taxon>
        <taxon>Embryophyta</taxon>
        <taxon>Tracheophyta</taxon>
        <taxon>Spermatophyta</taxon>
        <taxon>Magnoliopsida</taxon>
        <taxon>eudicotyledons</taxon>
        <taxon>Gunneridae</taxon>
        <taxon>Pentapetalae</taxon>
        <taxon>rosids</taxon>
        <taxon>Vitales</taxon>
        <taxon>Vitaceae</taxon>
        <taxon>Viteae</taxon>
        <taxon>Vitis</taxon>
    </lineage>
</organism>
<evidence type="ECO:0000313" key="3">
    <source>
        <dbReference type="EMBL" id="WJZ89693.1"/>
    </source>
</evidence>